<dbReference type="EMBL" id="CALOZG010000002">
    <property type="protein sequence ID" value="CAH3948012.1"/>
    <property type="molecule type" value="Genomic_DNA"/>
</dbReference>
<name>A0A9P0T1Y8_PIEBR</name>
<feature type="compositionally biased region" description="Basic and acidic residues" evidence="1">
    <location>
        <begin position="97"/>
        <end position="113"/>
    </location>
</feature>
<dbReference type="AlphaFoldDB" id="A0A9P0T1Y8"/>
<feature type="region of interest" description="Disordered" evidence="1">
    <location>
        <begin position="86"/>
        <end position="127"/>
    </location>
</feature>
<evidence type="ECO:0000313" key="2">
    <source>
        <dbReference type="EMBL" id="CAH3948012.1"/>
    </source>
</evidence>
<accession>A0A9P0T1Y8</accession>
<sequence>MTTFNLANFRTRDKEQLRNQWKCIKLNTKKELSSYLVSIKNWRWTKATITFSRHNRCGRGDTARRFEVDLNEFDCDGEDNTNIILEVNDTPKGNKGNNDKDYITKPKENHVEPNNKNPLTTPKKPTRKTPVLYLNYLYL</sequence>
<comment type="caution">
    <text evidence="2">The sequence shown here is derived from an EMBL/GenBank/DDBJ whole genome shotgun (WGS) entry which is preliminary data.</text>
</comment>
<keyword evidence="3" id="KW-1185">Reference proteome</keyword>
<gene>
    <name evidence="2" type="ORF">PIBRA_LOCUS1413</name>
</gene>
<feature type="compositionally biased region" description="Low complexity" evidence="1">
    <location>
        <begin position="114"/>
        <end position="123"/>
    </location>
</feature>
<evidence type="ECO:0000313" key="3">
    <source>
        <dbReference type="Proteomes" id="UP001152562"/>
    </source>
</evidence>
<proteinExistence type="predicted"/>
<protein>
    <submittedName>
        <fullName evidence="2">Uncharacterized protein</fullName>
    </submittedName>
</protein>
<organism evidence="2 3">
    <name type="scientific">Pieris brassicae</name>
    <name type="common">White butterfly</name>
    <name type="synonym">Large white butterfly</name>
    <dbReference type="NCBI Taxonomy" id="7116"/>
    <lineage>
        <taxon>Eukaryota</taxon>
        <taxon>Metazoa</taxon>
        <taxon>Ecdysozoa</taxon>
        <taxon>Arthropoda</taxon>
        <taxon>Hexapoda</taxon>
        <taxon>Insecta</taxon>
        <taxon>Pterygota</taxon>
        <taxon>Neoptera</taxon>
        <taxon>Endopterygota</taxon>
        <taxon>Lepidoptera</taxon>
        <taxon>Glossata</taxon>
        <taxon>Ditrysia</taxon>
        <taxon>Papilionoidea</taxon>
        <taxon>Pieridae</taxon>
        <taxon>Pierinae</taxon>
        <taxon>Pieris</taxon>
    </lineage>
</organism>
<dbReference type="Proteomes" id="UP001152562">
    <property type="component" value="Unassembled WGS sequence"/>
</dbReference>
<evidence type="ECO:0000256" key="1">
    <source>
        <dbReference type="SAM" id="MobiDB-lite"/>
    </source>
</evidence>
<reference evidence="2" key="1">
    <citation type="submission" date="2022-05" db="EMBL/GenBank/DDBJ databases">
        <authorList>
            <person name="Okamura Y."/>
        </authorList>
    </citation>
    <scope>NUCLEOTIDE SEQUENCE</scope>
</reference>